<organism evidence="4 5">
    <name type="scientific">Paraglomus occultum</name>
    <dbReference type="NCBI Taxonomy" id="144539"/>
    <lineage>
        <taxon>Eukaryota</taxon>
        <taxon>Fungi</taxon>
        <taxon>Fungi incertae sedis</taxon>
        <taxon>Mucoromycota</taxon>
        <taxon>Glomeromycotina</taxon>
        <taxon>Glomeromycetes</taxon>
        <taxon>Paraglomerales</taxon>
        <taxon>Paraglomeraceae</taxon>
        <taxon>Paraglomus</taxon>
    </lineage>
</organism>
<evidence type="ECO:0000313" key="4">
    <source>
        <dbReference type="EMBL" id="CAG8532877.1"/>
    </source>
</evidence>
<evidence type="ECO:0000256" key="2">
    <source>
        <dbReference type="ARBA" id="ARBA00022803"/>
    </source>
</evidence>
<proteinExistence type="predicted"/>
<feature type="compositionally biased region" description="Basic and acidic residues" evidence="3">
    <location>
        <begin position="146"/>
        <end position="162"/>
    </location>
</feature>
<dbReference type="AlphaFoldDB" id="A0A9N9FH77"/>
<name>A0A9N9FH77_9GLOM</name>
<keyword evidence="2" id="KW-0802">TPR repeat</keyword>
<dbReference type="InterPro" id="IPR039663">
    <property type="entry name" value="AIP/AIPL1/TTC9"/>
</dbReference>
<dbReference type="Proteomes" id="UP000789572">
    <property type="component" value="Unassembled WGS sequence"/>
</dbReference>
<feature type="compositionally biased region" description="Basic and acidic residues" evidence="3">
    <location>
        <begin position="251"/>
        <end position="261"/>
    </location>
</feature>
<dbReference type="EMBL" id="CAJVPJ010000515">
    <property type="protein sequence ID" value="CAG8532877.1"/>
    <property type="molecule type" value="Genomic_DNA"/>
</dbReference>
<dbReference type="Gene3D" id="1.25.40.10">
    <property type="entry name" value="Tetratricopeptide repeat domain"/>
    <property type="match status" value="1"/>
</dbReference>
<evidence type="ECO:0000256" key="1">
    <source>
        <dbReference type="ARBA" id="ARBA00022737"/>
    </source>
</evidence>
<feature type="compositionally biased region" description="Basic and acidic residues" evidence="3">
    <location>
        <begin position="223"/>
        <end position="237"/>
    </location>
</feature>
<dbReference type="PANTHER" id="PTHR11242:SF0">
    <property type="entry name" value="TPR_REGION DOMAIN-CONTAINING PROTEIN"/>
    <property type="match status" value="1"/>
</dbReference>
<feature type="region of interest" description="Disordered" evidence="3">
    <location>
        <begin position="146"/>
        <end position="261"/>
    </location>
</feature>
<accession>A0A9N9FH77</accession>
<dbReference type="Pfam" id="PF13371">
    <property type="entry name" value="TPR_9"/>
    <property type="match status" value="1"/>
</dbReference>
<evidence type="ECO:0000313" key="5">
    <source>
        <dbReference type="Proteomes" id="UP000789572"/>
    </source>
</evidence>
<gene>
    <name evidence="4" type="ORF">POCULU_LOCUS4146</name>
</gene>
<sequence length="261" mass="29782">MNTSSSAAANEEKLVAGKKKKDAGSEAFKKGNMTEDIIMRQALLCLNGLQNNKAFAVFRNEQQTAEKDPLQQEIQKIWHPSHSLSHAQILFNPPTFTACHIKLERWSRAIDCVNQALKNDADNTKALFRRAQAYIQEGNVVGARQDLDKLSKNNPDDPAIRREYHRLRQKEKEQDRKQAKDLKGLFARMQKEDEREEAERAKAEKEKKSAESEGAKVQETNTDEPKIQEIDTDEPKIQEINAESTEEPSIDEPKIQEITDD</sequence>
<dbReference type="SUPFAM" id="SSF48452">
    <property type="entry name" value="TPR-like"/>
    <property type="match status" value="1"/>
</dbReference>
<dbReference type="PANTHER" id="PTHR11242">
    <property type="entry name" value="ARYL HYDROCARBON RECEPTOR INTERACTING PROTEIN RELATED"/>
    <property type="match status" value="1"/>
</dbReference>
<keyword evidence="1" id="KW-0677">Repeat</keyword>
<reference evidence="4" key="1">
    <citation type="submission" date="2021-06" db="EMBL/GenBank/DDBJ databases">
        <authorList>
            <person name="Kallberg Y."/>
            <person name="Tangrot J."/>
            <person name="Rosling A."/>
        </authorList>
    </citation>
    <scope>NUCLEOTIDE SEQUENCE</scope>
    <source>
        <strain evidence="4">IA702</strain>
    </source>
</reference>
<feature type="compositionally biased region" description="Basic and acidic residues" evidence="3">
    <location>
        <begin position="170"/>
        <end position="216"/>
    </location>
</feature>
<protein>
    <submittedName>
        <fullName evidence="4">8370_t:CDS:1</fullName>
    </submittedName>
</protein>
<keyword evidence="5" id="KW-1185">Reference proteome</keyword>
<comment type="caution">
    <text evidence="4">The sequence shown here is derived from an EMBL/GenBank/DDBJ whole genome shotgun (WGS) entry which is preliminary data.</text>
</comment>
<feature type="region of interest" description="Disordered" evidence="3">
    <location>
        <begin position="1"/>
        <end position="24"/>
    </location>
</feature>
<dbReference type="OrthoDB" id="433738at2759"/>
<evidence type="ECO:0000256" key="3">
    <source>
        <dbReference type="SAM" id="MobiDB-lite"/>
    </source>
</evidence>
<dbReference type="InterPro" id="IPR011990">
    <property type="entry name" value="TPR-like_helical_dom_sf"/>
</dbReference>